<feature type="domain" description="FAS1" evidence="1">
    <location>
        <begin position="28"/>
        <end position="157"/>
    </location>
</feature>
<dbReference type="InterPro" id="IPR050904">
    <property type="entry name" value="Adhesion/Biosynth-related"/>
</dbReference>
<keyword evidence="3" id="KW-1185">Reference proteome</keyword>
<sequence length="299" mass="32478" precursor="true">MKIRYLVVLLTISMVLVSGCVQTEQQTEKNIVETAQDSDSFNTLVQAVQEAELVETLSGEGPFTVFAPTDEAFDKLPEGTLEELLNDKEKLRKVLTYHVVSGKYMANEVVEMDSIKTVQGENLSITANGGVMVNDANVTQTDIESSNGVIHAIDKVILPPSMTETEEMNIVETAISEGSFNTLVQAVQAAGLENTLRGDGPYTVFAPTDEAFEKLPEGTIENLLADEEQLTNVLTYHVVSGEYMANEVVEMESIETLQGSTLEITTTDSEVNIGNATVVQTDIKCSNGVIHVIDEVLIP</sequence>
<dbReference type="GO" id="GO:0005615">
    <property type="term" value="C:extracellular space"/>
    <property type="evidence" value="ECO:0007669"/>
    <property type="project" value="TreeGrafter"/>
</dbReference>
<dbReference type="KEGG" id="mev:Metev_0975"/>
<dbReference type="PROSITE" id="PS51257">
    <property type="entry name" value="PROKAR_LIPOPROTEIN"/>
    <property type="match status" value="1"/>
</dbReference>
<dbReference type="Gene3D" id="2.30.180.10">
    <property type="entry name" value="FAS1 domain"/>
    <property type="match status" value="2"/>
</dbReference>
<evidence type="ECO:0000313" key="2">
    <source>
        <dbReference type="EMBL" id="ADI73866.1"/>
    </source>
</evidence>
<dbReference type="AlphaFoldDB" id="D7E7B7"/>
<dbReference type="GeneID" id="69064668"/>
<dbReference type="EMBL" id="CP002069">
    <property type="protein sequence ID" value="ADI73866.1"/>
    <property type="molecule type" value="Genomic_DNA"/>
</dbReference>
<reference evidence="2 3" key="1">
    <citation type="submission" date="2010-06" db="EMBL/GenBank/DDBJ databases">
        <title>Complete sequence chromosome of Methanohalobium evestigatum Z-7303.</title>
        <authorList>
            <consortium name="US DOE Joint Genome Institute"/>
            <person name="Lucas S."/>
            <person name="Copeland A."/>
            <person name="Lapidus A."/>
            <person name="Cheng J.-F."/>
            <person name="Bruce D."/>
            <person name="Goodwin L."/>
            <person name="Pitluck S."/>
            <person name="Saunders E."/>
            <person name="Detter J.C."/>
            <person name="Han C."/>
            <person name="Tapia R."/>
            <person name="Land M."/>
            <person name="Hauser L."/>
            <person name="Kyrpides N."/>
            <person name="Mikhailova N."/>
            <person name="Sieprawska-Lupa M."/>
            <person name="Whitman W.B."/>
            <person name="Anderson I."/>
            <person name="Woyke T."/>
        </authorList>
    </citation>
    <scope>NUCLEOTIDE SEQUENCE [LARGE SCALE GENOMIC DNA]</scope>
    <source>
        <strain evidence="3">ATCC BAA-1072 / DSM 3721 / NBRC 107634 / OCM 161 / Z-7303</strain>
    </source>
</reference>
<dbReference type="SMR" id="D7E7B7"/>
<dbReference type="HOGENOM" id="CLU_031281_1_0_2"/>
<dbReference type="Proteomes" id="UP000000391">
    <property type="component" value="Chromosome"/>
</dbReference>
<evidence type="ECO:0000259" key="1">
    <source>
        <dbReference type="PROSITE" id="PS50213"/>
    </source>
</evidence>
<dbReference type="FunFam" id="2.30.180.10:FF:000019">
    <property type="entry name" value="Cell surface lipoprotein"/>
    <property type="match status" value="2"/>
</dbReference>
<evidence type="ECO:0000313" key="3">
    <source>
        <dbReference type="Proteomes" id="UP000000391"/>
    </source>
</evidence>
<dbReference type="SMART" id="SM00554">
    <property type="entry name" value="FAS1"/>
    <property type="match status" value="2"/>
</dbReference>
<dbReference type="PANTHER" id="PTHR10900:SF77">
    <property type="entry name" value="FI19380P1"/>
    <property type="match status" value="1"/>
</dbReference>
<organism evidence="2 3">
    <name type="scientific">Methanohalobium evestigatum (strain ATCC BAA-1072 / DSM 3721 / NBRC 107634 / OCM 161 / Z-7303)</name>
    <dbReference type="NCBI Taxonomy" id="644295"/>
    <lineage>
        <taxon>Archaea</taxon>
        <taxon>Methanobacteriati</taxon>
        <taxon>Methanobacteriota</taxon>
        <taxon>Stenosarchaea group</taxon>
        <taxon>Methanomicrobia</taxon>
        <taxon>Methanosarcinales</taxon>
        <taxon>Methanosarcinaceae</taxon>
        <taxon>Methanohalobium</taxon>
    </lineage>
</organism>
<protein>
    <submittedName>
        <fullName evidence="2">Beta-Ig-H3/fasciclin</fullName>
    </submittedName>
</protein>
<gene>
    <name evidence="2" type="ordered locus">Metev_0975</name>
</gene>
<dbReference type="STRING" id="644295.Metev_0975"/>
<dbReference type="Pfam" id="PF02469">
    <property type="entry name" value="Fasciclin"/>
    <property type="match status" value="2"/>
</dbReference>
<dbReference type="RefSeq" id="WP_013194433.1">
    <property type="nucleotide sequence ID" value="NC_014253.1"/>
</dbReference>
<dbReference type="InterPro" id="IPR036378">
    <property type="entry name" value="FAS1_dom_sf"/>
</dbReference>
<accession>D7E7B7</accession>
<dbReference type="SUPFAM" id="SSF82153">
    <property type="entry name" value="FAS1 domain"/>
    <property type="match status" value="2"/>
</dbReference>
<dbReference type="InterPro" id="IPR000782">
    <property type="entry name" value="FAS1_domain"/>
</dbReference>
<proteinExistence type="predicted"/>
<feature type="domain" description="FAS1" evidence="1">
    <location>
        <begin position="167"/>
        <end position="297"/>
    </location>
</feature>
<dbReference type="PROSITE" id="PS50213">
    <property type="entry name" value="FAS1"/>
    <property type="match status" value="2"/>
</dbReference>
<dbReference type="PANTHER" id="PTHR10900">
    <property type="entry name" value="PERIOSTIN-RELATED"/>
    <property type="match status" value="1"/>
</dbReference>
<name>D7E7B7_METEZ</name>